<sequence length="413" mass="46885">MSKEYIHLKKKIKNSAWMNKNFIILFLSTVLITFGSKVYELVIPLLVYNLTHSSIVMGLTSAIEYVPNMLLAVFIGALIDRVTNKKKFMIITVICQAILLILFYLVVQHSKSPLVFIYFYVFLIMTFNYSYLNVRFGIVKITLPETLYTKATANFAFITQFFTVLGPAIAAGIILFSDLNNSLLITSLLLIVAAILSVFLDSDTSRNINTQQRKDSLLKSVKEAWTEFRKLRELWLLTWFVVVTNSSYGMFNVMLVYFSKETLSLTDARVGILLTSLGVGGVLGSLLTESFKNYFGIGKVMGCCIFLTGLLFFSLSLVNSYIFVYIVLTFIGFFSTLFSVNVHVYRQYVTPIQYFSSIVGITGSLFKIAMPIFIFGSGWITEILNVRSVFILAALLNIILFKFYIFTPLWKLK</sequence>
<name>A0ACD3ZYC2_9BACI</name>
<dbReference type="Proteomes" id="UP000830837">
    <property type="component" value="Chromosome"/>
</dbReference>
<keyword evidence="2" id="KW-1185">Reference proteome</keyword>
<proteinExistence type="predicted"/>
<evidence type="ECO:0000313" key="2">
    <source>
        <dbReference type="Proteomes" id="UP000830837"/>
    </source>
</evidence>
<dbReference type="EMBL" id="CP096590">
    <property type="protein sequence ID" value="UPV78970.1"/>
    <property type="molecule type" value="Genomic_DNA"/>
</dbReference>
<protein>
    <submittedName>
        <fullName evidence="1">MFS transporter</fullName>
    </submittedName>
</protein>
<organism evidence="1 2">
    <name type="scientific">Bacillus rugosus</name>
    <dbReference type="NCBI Taxonomy" id="2715209"/>
    <lineage>
        <taxon>Bacteria</taxon>
        <taxon>Bacillati</taxon>
        <taxon>Bacillota</taxon>
        <taxon>Bacilli</taxon>
        <taxon>Bacillales</taxon>
        <taxon>Bacillaceae</taxon>
        <taxon>Bacillus</taxon>
    </lineage>
</organism>
<gene>
    <name evidence="1" type="ORF">M0696_19590</name>
</gene>
<reference evidence="1" key="1">
    <citation type="submission" date="2022-04" db="EMBL/GenBank/DDBJ databases">
        <title>Complete genome of Bacillus.</title>
        <authorList>
            <person name="Kong X."/>
            <person name="Hou M."/>
        </authorList>
    </citation>
    <scope>NUCLEOTIDE SEQUENCE</scope>
    <source>
        <strain evidence="1">A78.1</strain>
    </source>
</reference>
<evidence type="ECO:0000313" key="1">
    <source>
        <dbReference type="EMBL" id="UPV78970.1"/>
    </source>
</evidence>
<accession>A0ACD3ZYC2</accession>